<dbReference type="PANTHER" id="PTHR19865:SF0">
    <property type="entry name" value="U3 SMALL NUCLEOLAR RNA-INTERACTING PROTEIN 2"/>
    <property type="match status" value="1"/>
</dbReference>
<dbReference type="Proteomes" id="UP000039865">
    <property type="component" value="Unassembled WGS sequence"/>
</dbReference>
<evidence type="ECO:0000313" key="6">
    <source>
        <dbReference type="EMBL" id="CDW76866.1"/>
    </source>
</evidence>
<dbReference type="InterPro" id="IPR015943">
    <property type="entry name" value="WD40/YVTN_repeat-like_dom_sf"/>
</dbReference>
<organism evidence="6 7">
    <name type="scientific">Stylonychia lemnae</name>
    <name type="common">Ciliate</name>
    <dbReference type="NCBI Taxonomy" id="5949"/>
    <lineage>
        <taxon>Eukaryota</taxon>
        <taxon>Sar</taxon>
        <taxon>Alveolata</taxon>
        <taxon>Ciliophora</taxon>
        <taxon>Intramacronucleata</taxon>
        <taxon>Spirotrichea</taxon>
        <taxon>Stichotrichia</taxon>
        <taxon>Sporadotrichida</taxon>
        <taxon>Oxytrichidae</taxon>
        <taxon>Stylonychinae</taxon>
        <taxon>Stylonychia</taxon>
    </lineage>
</organism>
<evidence type="ECO:0000256" key="5">
    <source>
        <dbReference type="SAM" id="Coils"/>
    </source>
</evidence>
<dbReference type="OMA" id="IMEIWNT"/>
<accession>A0A078A7Y2</accession>
<evidence type="ECO:0000256" key="2">
    <source>
        <dbReference type="ARBA" id="ARBA00022574"/>
    </source>
</evidence>
<feature type="coiled-coil region" evidence="5">
    <location>
        <begin position="682"/>
        <end position="709"/>
    </location>
</feature>
<keyword evidence="3" id="KW-0677">Repeat</keyword>
<dbReference type="AlphaFoldDB" id="A0A078A7Y2"/>
<dbReference type="InterPro" id="IPR036322">
    <property type="entry name" value="WD40_repeat_dom_sf"/>
</dbReference>
<keyword evidence="4" id="KW-0539">Nucleus</keyword>
<keyword evidence="2" id="KW-0853">WD repeat</keyword>
<dbReference type="EMBL" id="CCKQ01005616">
    <property type="protein sequence ID" value="CDW76866.1"/>
    <property type="molecule type" value="Genomic_DNA"/>
</dbReference>
<evidence type="ECO:0000313" key="7">
    <source>
        <dbReference type="Proteomes" id="UP000039865"/>
    </source>
</evidence>
<dbReference type="SUPFAM" id="SSF50969">
    <property type="entry name" value="YVTN repeat-like/Quinoprotein amine dehydrogenase"/>
    <property type="match status" value="1"/>
</dbReference>
<evidence type="ECO:0000256" key="3">
    <source>
        <dbReference type="ARBA" id="ARBA00022737"/>
    </source>
</evidence>
<proteinExistence type="predicted"/>
<dbReference type="Gene3D" id="2.130.10.10">
    <property type="entry name" value="YVTN repeat-like/Quinoprotein amine dehydrogenase"/>
    <property type="match status" value="2"/>
</dbReference>
<dbReference type="InterPro" id="IPR039241">
    <property type="entry name" value="Rrp9-like"/>
</dbReference>
<comment type="subcellular location">
    <subcellularLocation>
        <location evidence="1">Nucleus</location>
    </subcellularLocation>
</comment>
<gene>
    <name evidence="6" type="primary">Contig19675.g20861</name>
    <name evidence="6" type="ORF">STYLEM_5831</name>
</gene>
<name>A0A078A7Y2_STYLE</name>
<dbReference type="Pfam" id="PF00400">
    <property type="entry name" value="WD40"/>
    <property type="match status" value="1"/>
</dbReference>
<reference evidence="6 7" key="1">
    <citation type="submission" date="2014-06" db="EMBL/GenBank/DDBJ databases">
        <authorList>
            <person name="Swart Estienne"/>
        </authorList>
    </citation>
    <scope>NUCLEOTIDE SEQUENCE [LARGE SCALE GENOMIC DNA]</scope>
    <source>
        <strain evidence="6 7">130c</strain>
    </source>
</reference>
<dbReference type="GO" id="GO:0034511">
    <property type="term" value="F:U3 snoRNA binding"/>
    <property type="evidence" value="ECO:0007669"/>
    <property type="project" value="InterPro"/>
</dbReference>
<dbReference type="InParanoid" id="A0A078A7Y2"/>
<dbReference type="InterPro" id="IPR011044">
    <property type="entry name" value="Quino_amine_DH_bsu"/>
</dbReference>
<protein>
    <submittedName>
        <fullName evidence="6">Wd40 repeat-containing protein</fullName>
    </submittedName>
</protein>
<dbReference type="SMART" id="SM00320">
    <property type="entry name" value="WD40"/>
    <property type="match status" value="4"/>
</dbReference>
<keyword evidence="5" id="KW-0175">Coiled coil</keyword>
<dbReference type="PANTHER" id="PTHR19865">
    <property type="entry name" value="U3 SMALL NUCLEOLAR RNA INTERACTING PROTEIN 2"/>
    <property type="match status" value="1"/>
</dbReference>
<dbReference type="OrthoDB" id="756370at2759"/>
<dbReference type="GO" id="GO:0032040">
    <property type="term" value="C:small-subunit processome"/>
    <property type="evidence" value="ECO:0007669"/>
    <property type="project" value="TreeGrafter"/>
</dbReference>
<evidence type="ECO:0000256" key="4">
    <source>
        <dbReference type="ARBA" id="ARBA00023242"/>
    </source>
</evidence>
<dbReference type="InterPro" id="IPR001680">
    <property type="entry name" value="WD40_rpt"/>
</dbReference>
<keyword evidence="7" id="KW-1185">Reference proteome</keyword>
<dbReference type="SUPFAM" id="SSF50978">
    <property type="entry name" value="WD40 repeat-like"/>
    <property type="match status" value="1"/>
</dbReference>
<evidence type="ECO:0000256" key="1">
    <source>
        <dbReference type="ARBA" id="ARBA00004123"/>
    </source>
</evidence>
<sequence length="724" mass="82776">METIKPEEQKSQFQDQNETQVVIKETEGTLESALPQILTQIEPQPNLLEKIAFLEKYPVQKVNLDLNDYQMNYVNDQTLTLLKENILQQWSIKANQVENEKIIAFDIKNFLGSTHYITIQNSDNSCQIFKQSQLNLAAKIDLAGRIHDQISIKGLLIISDILGNLYSLKIKGCKIQHLTKISFENQILKCLRISDDGQILTAFNETESKIIVLLVDNFTIKWTYELVISSNEDPNKIACFTTDNGYVIVRANDKVGLDYVSLNDNKLIHKIHNAQVGEISQILLCNNGESVIVTGASNKIIQWNLQKQEIEFIFPKLSTDSISDLVISKNSNLLYSAQDMIVKVWCLGRYHCLTTLYPNTSVKSLSLSKDESLLLARGIDNSLQYWSINEHSEAIKLQIDTESLTESCSSPNSEYVLTSSLSKGIMEIWNTKTKSLVTRFVYANGRQRAVNFSHSSSYIFFQRVSGQVVRWSTKNHEDSGVYGHVDEDVIDIAIDTADKFLYTMGYRQGKFYKWDLENIQLLLTIDLGRGYESLVISHDDKFILAGNNGLKEITKISLLNDEIVQKKSQLIYTPATIAITFDSKYAFMVQGYNGHQVLVLDAENLEIVKVLTDHKQVGTWFIAPTIDGKYMITRNYVETIIWDVSTFEKLLFITESFIMLNSDHKICRAFLHDGFLKLWSERTSLQLSKEFLKKQLNQLTLQLAEDYQEVANEVDDREDGDEWR</sequence>